<evidence type="ECO:0000313" key="3">
    <source>
        <dbReference type="Proteomes" id="UP001611397"/>
    </source>
</evidence>
<accession>A0ABW7VGR3</accession>
<evidence type="ECO:0000256" key="1">
    <source>
        <dbReference type="SAM" id="MobiDB-lite"/>
    </source>
</evidence>
<gene>
    <name evidence="2" type="ORF">ACH49L_33520</name>
</gene>
<proteinExistence type="predicted"/>
<feature type="region of interest" description="Disordered" evidence="1">
    <location>
        <begin position="35"/>
        <end position="54"/>
    </location>
</feature>
<dbReference type="RefSeq" id="WP_159061742.1">
    <property type="nucleotide sequence ID" value="NZ_JBIRUT010000031.1"/>
</dbReference>
<organism evidence="2 3">
    <name type="scientific">Streptomyces olivaceoviridis</name>
    <name type="common">Streptomyces corchorusii</name>
    <dbReference type="NCBI Taxonomy" id="1921"/>
    <lineage>
        <taxon>Bacteria</taxon>
        <taxon>Bacillati</taxon>
        <taxon>Actinomycetota</taxon>
        <taxon>Actinomycetes</taxon>
        <taxon>Kitasatosporales</taxon>
        <taxon>Streptomycetaceae</taxon>
        <taxon>Streptomyces</taxon>
    </lineage>
</organism>
<sequence>MSGFCSLEAQRRAYVSRLGVSPRVYQRGVPCSLPAEASRPLPPPCSSRDMAVPG</sequence>
<dbReference type="Proteomes" id="UP001611397">
    <property type="component" value="Unassembled WGS sequence"/>
</dbReference>
<dbReference type="EMBL" id="JBIRWM010000020">
    <property type="protein sequence ID" value="MFI2160556.1"/>
    <property type="molecule type" value="Genomic_DNA"/>
</dbReference>
<protein>
    <submittedName>
        <fullName evidence="2">Uncharacterized protein</fullName>
    </submittedName>
</protein>
<name>A0ABW7VGR3_STROI</name>
<reference evidence="2 3" key="1">
    <citation type="submission" date="2024-10" db="EMBL/GenBank/DDBJ databases">
        <title>The Natural Products Discovery Center: Release of the First 8490 Sequenced Strains for Exploring Actinobacteria Biosynthetic Diversity.</title>
        <authorList>
            <person name="Kalkreuter E."/>
            <person name="Kautsar S.A."/>
            <person name="Yang D."/>
            <person name="Bader C.D."/>
            <person name="Teijaro C.N."/>
            <person name="Fluegel L."/>
            <person name="Davis C.M."/>
            <person name="Simpson J.R."/>
            <person name="Lauterbach L."/>
            <person name="Steele A.D."/>
            <person name="Gui C."/>
            <person name="Meng S."/>
            <person name="Li G."/>
            <person name="Viehrig K."/>
            <person name="Ye F."/>
            <person name="Su P."/>
            <person name="Kiefer A.F."/>
            <person name="Nichols A."/>
            <person name="Cepeda A.J."/>
            <person name="Yan W."/>
            <person name="Fan B."/>
            <person name="Jiang Y."/>
            <person name="Adhikari A."/>
            <person name="Zheng C.-J."/>
            <person name="Schuster L."/>
            <person name="Cowan T.M."/>
            <person name="Smanski M.J."/>
            <person name="Chevrette M.G."/>
            <person name="De Carvalho L.P.S."/>
            <person name="Shen B."/>
        </authorList>
    </citation>
    <scope>NUCLEOTIDE SEQUENCE [LARGE SCALE GENOMIC DNA]</scope>
    <source>
        <strain evidence="2 3">NPDC020295</strain>
    </source>
</reference>
<keyword evidence="3" id="KW-1185">Reference proteome</keyword>
<evidence type="ECO:0000313" key="2">
    <source>
        <dbReference type="EMBL" id="MFI2160556.1"/>
    </source>
</evidence>
<comment type="caution">
    <text evidence="2">The sequence shown here is derived from an EMBL/GenBank/DDBJ whole genome shotgun (WGS) entry which is preliminary data.</text>
</comment>